<evidence type="ECO:0000259" key="7">
    <source>
        <dbReference type="Pfam" id="PF00155"/>
    </source>
</evidence>
<dbReference type="RefSeq" id="WP_011943945.1">
    <property type="nucleotide sequence ID" value="NZ_DAITJQ010000001.1"/>
</dbReference>
<dbReference type="InterPro" id="IPR015422">
    <property type="entry name" value="PyrdxlP-dep_Trfase_small"/>
</dbReference>
<dbReference type="GO" id="GO:0008483">
    <property type="term" value="F:transaminase activity"/>
    <property type="evidence" value="ECO:0007669"/>
    <property type="project" value="UniProtKB-KW"/>
</dbReference>
<name>A0A101EQR5_9THEM</name>
<dbReference type="PROSITE" id="PS00105">
    <property type="entry name" value="AA_TRANSFER_CLASS_1"/>
    <property type="match status" value="1"/>
</dbReference>
<dbReference type="GO" id="GO:0006520">
    <property type="term" value="P:amino acid metabolic process"/>
    <property type="evidence" value="ECO:0007669"/>
    <property type="project" value="InterPro"/>
</dbReference>
<evidence type="ECO:0000256" key="2">
    <source>
        <dbReference type="ARBA" id="ARBA00007441"/>
    </source>
</evidence>
<evidence type="ECO:0000256" key="1">
    <source>
        <dbReference type="ARBA" id="ARBA00001933"/>
    </source>
</evidence>
<keyword evidence="4 6" id="KW-0808">Transferase</keyword>
<keyword evidence="5" id="KW-0663">Pyridoxal phosphate</keyword>
<dbReference type="Pfam" id="PF00155">
    <property type="entry name" value="Aminotran_1_2"/>
    <property type="match status" value="1"/>
</dbReference>
<dbReference type="EC" id="2.6.1.-" evidence="6"/>
<comment type="cofactor">
    <cofactor evidence="1 6">
        <name>pyridoxal 5'-phosphate</name>
        <dbReference type="ChEBI" id="CHEBI:597326"/>
    </cofactor>
</comment>
<evidence type="ECO:0000256" key="4">
    <source>
        <dbReference type="ARBA" id="ARBA00022679"/>
    </source>
</evidence>
<dbReference type="InterPro" id="IPR050596">
    <property type="entry name" value="AspAT/PAT-like"/>
</dbReference>
<dbReference type="EMBL" id="LGFG01000061">
    <property type="protein sequence ID" value="KUK23030.1"/>
    <property type="molecule type" value="Genomic_DNA"/>
</dbReference>
<evidence type="ECO:0000256" key="6">
    <source>
        <dbReference type="RuleBase" id="RU000481"/>
    </source>
</evidence>
<protein>
    <recommendedName>
        <fullName evidence="6">Aminotransferase</fullName>
        <ecNumber evidence="6">2.6.1.-</ecNumber>
    </recommendedName>
</protein>
<organism evidence="8 9">
    <name type="scientific">Thermotoga petrophila</name>
    <dbReference type="NCBI Taxonomy" id="93929"/>
    <lineage>
        <taxon>Bacteria</taxon>
        <taxon>Thermotogati</taxon>
        <taxon>Thermotogota</taxon>
        <taxon>Thermotogae</taxon>
        <taxon>Thermotogales</taxon>
        <taxon>Thermotogaceae</taxon>
        <taxon>Thermotoga</taxon>
    </lineage>
</organism>
<proteinExistence type="inferred from homology"/>
<dbReference type="Proteomes" id="UP000058636">
    <property type="component" value="Unassembled WGS sequence"/>
</dbReference>
<dbReference type="NCBIfam" id="NF041091">
    <property type="entry name" value="asp_aminotase_Arch"/>
    <property type="match status" value="1"/>
</dbReference>
<dbReference type="GO" id="GO:0030170">
    <property type="term" value="F:pyridoxal phosphate binding"/>
    <property type="evidence" value="ECO:0007669"/>
    <property type="project" value="InterPro"/>
</dbReference>
<dbReference type="InterPro" id="IPR004838">
    <property type="entry name" value="NHTrfase_class1_PyrdxlP-BS"/>
</dbReference>
<dbReference type="OMA" id="PRDFKLC"/>
<dbReference type="InterPro" id="IPR015421">
    <property type="entry name" value="PyrdxlP-dep_Trfase_major"/>
</dbReference>
<feature type="domain" description="Aminotransferase class I/classII large" evidence="7">
    <location>
        <begin position="30"/>
        <end position="370"/>
    </location>
</feature>
<dbReference type="PANTHER" id="PTHR46383:SF1">
    <property type="entry name" value="ASPARTATE AMINOTRANSFERASE"/>
    <property type="match status" value="1"/>
</dbReference>
<sequence length="377" mass="42453">MVSRRISEIPISKTMELDAKAKALIKKGEDVINLTAGEPDFPTPEPVVEEAMRFLQKGEVKYTDPRGIYELREGIAKRIGERYKKDISPDQVVVTNGAKQALFNAFMALLDPGDEVIVFSPVWVSYIPQIILAGGTVNVVETFMSKNFQPSLEEVEGLLVGKTKAVLINSPNNPTGVVYRREFLEGLVRLAKKRNFYIISDEVYDSLVYTDEFTSILDVSEGFDRIVYINGFSKSHSMTGWRVGYLISSEKVATAVSKIQSHTTSCINTVAQYAALKALEVDNSYMVQTFKERKNFVVERLKKMGVKFVEPEGAFYLFFKVRGDDVKFCERLLEEKKVALVPGSAFLKPGFVRLSFATSIERLTEALDRIEDFLNSR</sequence>
<evidence type="ECO:0000313" key="8">
    <source>
        <dbReference type="EMBL" id="KUK23030.1"/>
    </source>
</evidence>
<dbReference type="PANTHER" id="PTHR46383">
    <property type="entry name" value="ASPARTATE AMINOTRANSFERASE"/>
    <property type="match status" value="1"/>
</dbReference>
<comment type="similarity">
    <text evidence="2 6">Belongs to the class-I pyridoxal-phosphate-dependent aminotransferase family.</text>
</comment>
<dbReference type="InterPro" id="IPR015424">
    <property type="entry name" value="PyrdxlP-dep_Trfase"/>
</dbReference>
<evidence type="ECO:0000256" key="3">
    <source>
        <dbReference type="ARBA" id="ARBA00022576"/>
    </source>
</evidence>
<dbReference type="Gene3D" id="3.90.1150.10">
    <property type="entry name" value="Aspartate Aminotransferase, domain 1"/>
    <property type="match status" value="1"/>
</dbReference>
<dbReference type="InterPro" id="IPR004839">
    <property type="entry name" value="Aminotransferase_I/II_large"/>
</dbReference>
<dbReference type="FunFam" id="3.40.640.10:FF:000033">
    <property type="entry name" value="Aspartate aminotransferase"/>
    <property type="match status" value="1"/>
</dbReference>
<accession>A0A101EQR5</accession>
<reference evidence="8 9" key="1">
    <citation type="journal article" date="2015" name="MBio">
        <title>Genome-Resolved Metagenomic Analysis Reveals Roles for Candidate Phyla and Other Microbial Community Members in Biogeochemical Transformations in Oil Reservoirs.</title>
        <authorList>
            <person name="Hu P."/>
            <person name="Tom L."/>
            <person name="Singh A."/>
            <person name="Thomas B.C."/>
            <person name="Baker B.J."/>
            <person name="Piceno Y.M."/>
            <person name="Andersen G.L."/>
            <person name="Banfield J.F."/>
        </authorList>
    </citation>
    <scope>NUCLEOTIDE SEQUENCE [LARGE SCALE GENOMIC DNA]</scope>
    <source>
        <strain evidence="8">46_26</strain>
    </source>
</reference>
<dbReference type="AlphaFoldDB" id="A0A101EQR5"/>
<dbReference type="SUPFAM" id="SSF53383">
    <property type="entry name" value="PLP-dependent transferases"/>
    <property type="match status" value="1"/>
</dbReference>
<evidence type="ECO:0000313" key="9">
    <source>
        <dbReference type="Proteomes" id="UP000058636"/>
    </source>
</evidence>
<comment type="caution">
    <text evidence="8">The sequence shown here is derived from an EMBL/GenBank/DDBJ whole genome shotgun (WGS) entry which is preliminary data.</text>
</comment>
<dbReference type="Gene3D" id="3.40.640.10">
    <property type="entry name" value="Type I PLP-dependent aspartate aminotransferase-like (Major domain)"/>
    <property type="match status" value="1"/>
</dbReference>
<dbReference type="CDD" id="cd00609">
    <property type="entry name" value="AAT_like"/>
    <property type="match status" value="1"/>
</dbReference>
<keyword evidence="3 6" id="KW-0032">Aminotransferase</keyword>
<gene>
    <name evidence="8" type="ORF">XD57_0871</name>
</gene>
<evidence type="ECO:0000256" key="5">
    <source>
        <dbReference type="ARBA" id="ARBA00022898"/>
    </source>
</evidence>
<dbReference type="PATRIC" id="fig|93930.3.peg.1725"/>